<dbReference type="Proteomes" id="UP000698924">
    <property type="component" value="Unassembled WGS sequence"/>
</dbReference>
<name>A0AA40ZTL7_9BACT</name>
<keyword evidence="2" id="KW-1185">Reference proteome</keyword>
<evidence type="ECO:0000313" key="2">
    <source>
        <dbReference type="Proteomes" id="UP000698924"/>
    </source>
</evidence>
<protein>
    <submittedName>
        <fullName evidence="1">Uncharacterized protein</fullName>
    </submittedName>
</protein>
<dbReference type="RefSeq" id="WP_204968597.1">
    <property type="nucleotide sequence ID" value="NZ_JAAZTS010000008.1"/>
</dbReference>
<proteinExistence type="predicted"/>
<dbReference type="EMBL" id="JACJMO010000007">
    <property type="protein sequence ID" value="MBM6857334.1"/>
    <property type="molecule type" value="Genomic_DNA"/>
</dbReference>
<dbReference type="AlphaFoldDB" id="A0AA40ZTL7"/>
<organism evidence="1 2">
    <name type="scientific">Caecibacteroides pullorum</name>
    <dbReference type="NCBI Taxonomy" id="2725562"/>
    <lineage>
        <taxon>Bacteria</taxon>
        <taxon>Pseudomonadati</taxon>
        <taxon>Bacteroidota</taxon>
        <taxon>Bacteroidia</taxon>
        <taxon>Bacteroidales</taxon>
        <taxon>Bacteroidaceae</taxon>
        <taxon>Caecibacteroides</taxon>
    </lineage>
</organism>
<gene>
    <name evidence="1" type="ORF">H6D15_06950</name>
</gene>
<comment type="caution">
    <text evidence="1">The sequence shown here is derived from an EMBL/GenBank/DDBJ whole genome shotgun (WGS) entry which is preliminary data.</text>
</comment>
<reference evidence="1 2" key="1">
    <citation type="journal article" date="2021" name="Sci. Rep.">
        <title>The distribution of antibiotic resistance genes in chicken gut microbiota commensals.</title>
        <authorList>
            <person name="Juricova H."/>
            <person name="Matiasovicova J."/>
            <person name="Kubasova T."/>
            <person name="Cejkova D."/>
            <person name="Rychlik I."/>
        </authorList>
    </citation>
    <scope>NUCLEOTIDE SEQUENCE [LARGE SCALE GENOMIC DNA]</scope>
    <source>
        <strain evidence="1 2">An421</strain>
    </source>
</reference>
<accession>A0AA40ZTL7</accession>
<sequence length="61" mass="7389">MNGIKEVKSVKEPEKCCIHEYSIRYPSLTTFAEKTWKDRMSKYNEFDPNKQVNRKEYVNEK</sequence>
<evidence type="ECO:0000313" key="1">
    <source>
        <dbReference type="EMBL" id="MBM6857334.1"/>
    </source>
</evidence>